<evidence type="ECO:0000313" key="3">
    <source>
        <dbReference type="Proteomes" id="UP001202961"/>
    </source>
</evidence>
<dbReference type="PANTHER" id="PTHR48125">
    <property type="entry name" value="LP07818P1"/>
    <property type="match status" value="1"/>
</dbReference>
<feature type="compositionally biased region" description="Low complexity" evidence="1">
    <location>
        <begin position="441"/>
        <end position="453"/>
    </location>
</feature>
<evidence type="ECO:0000313" key="2">
    <source>
        <dbReference type="EMBL" id="MCM2369898.1"/>
    </source>
</evidence>
<feature type="region of interest" description="Disordered" evidence="1">
    <location>
        <begin position="428"/>
        <end position="461"/>
    </location>
</feature>
<gene>
    <name evidence="2" type="ORF">NB063_04600</name>
</gene>
<dbReference type="PANTHER" id="PTHR48125:SF10">
    <property type="entry name" value="OS12G0136300 PROTEIN"/>
    <property type="match status" value="1"/>
</dbReference>
<dbReference type="SUPFAM" id="SSF81995">
    <property type="entry name" value="beta-sandwich domain of Sec23/24"/>
    <property type="match status" value="1"/>
</dbReference>
<protein>
    <submittedName>
        <fullName evidence="2">Uncharacterized protein</fullName>
    </submittedName>
</protein>
<dbReference type="EMBL" id="JAMQBK010000014">
    <property type="protein sequence ID" value="MCM2369898.1"/>
    <property type="molecule type" value="Genomic_DNA"/>
</dbReference>
<organism evidence="2 3">
    <name type="scientific">Aporhodopirellula aestuarii</name>
    <dbReference type="NCBI Taxonomy" id="2950107"/>
    <lineage>
        <taxon>Bacteria</taxon>
        <taxon>Pseudomonadati</taxon>
        <taxon>Planctomycetota</taxon>
        <taxon>Planctomycetia</taxon>
        <taxon>Pirellulales</taxon>
        <taxon>Pirellulaceae</taxon>
        <taxon>Aporhodopirellula</taxon>
    </lineage>
</organism>
<dbReference type="RefSeq" id="WP_250927569.1">
    <property type="nucleotide sequence ID" value="NZ_JAMQBK010000014.1"/>
</dbReference>
<dbReference type="SUPFAM" id="SSF101447">
    <property type="entry name" value="Formin homology 2 domain (FH2 domain)"/>
    <property type="match status" value="1"/>
</dbReference>
<feature type="compositionally biased region" description="Pro residues" evidence="1">
    <location>
        <begin position="159"/>
        <end position="205"/>
    </location>
</feature>
<sequence length="588" mass="62163">MAKEDLPAISEETIEMIESQVKKGKARKFFLIYKGASIKTLVVFKNGPFGPKIMKAKKDGFKGDVCYGVITGSGKNLFFQLPATGEVAAAMKVESWEEKPPTKKAKLREFLNGCGLSFKPEFNMITKVSDAPDPESESDIPAPPPPPGSAVASEDDGTVPPPPPPPPPPPSSANAPPPPPPPGTASPPPPPPPGTVPPPPPPPPTSTSQDAAAVFKQRLVAFLPRIKSAAGTPAGENANLKASEAGVFARKKDFEQANLLLDQAEDFLKPGGGDSAAKTDASAALAKKLAAALKQVKPLVDKVVNADPTKKGELHATLMQIANEIKDKRFDEAKQNITDFAKQLKSLVAQQAATSSTESGDLSANFAQRIKSLEPRLLAAQKADREKATKLGAVWGYANDQAQANNFANALKALDRLTTAIDGVLKAAGSAPVESTPPPSTESTTAEPEVSPEVLEEERQRNARAPVALRATIVSGWTAARSGISRFANAIMADDELADLDEIGKNLKELDSLIPDEDRLLKLVKAYESSDDASRDSTAKACRDEAASVLKIIDQDERLEVLESNEIVSAGVVPPLRDALTSLVTALS</sequence>
<proteinExistence type="predicted"/>
<comment type="caution">
    <text evidence="2">The sequence shown here is derived from an EMBL/GenBank/DDBJ whole genome shotgun (WGS) entry which is preliminary data.</text>
</comment>
<name>A0ABT0TZ67_9BACT</name>
<reference evidence="2 3" key="1">
    <citation type="journal article" date="2022" name="Syst. Appl. Microbiol.">
        <title>Rhodopirellula aestuarii sp. nov., a novel member of the genus Rhodopirellula isolated from brackish sediments collected in the Tagus River estuary, Portugal.</title>
        <authorList>
            <person name="Vitorino I.R."/>
            <person name="Klimek D."/>
            <person name="Calusinska M."/>
            <person name="Lobo-da-Cunha A."/>
            <person name="Vasconcelos V."/>
            <person name="Lage O.M."/>
        </authorList>
    </citation>
    <scope>NUCLEOTIDE SEQUENCE [LARGE SCALE GENOMIC DNA]</scope>
    <source>
        <strain evidence="2 3">ICT_H3.1</strain>
    </source>
</reference>
<dbReference type="Proteomes" id="UP001202961">
    <property type="component" value="Unassembled WGS sequence"/>
</dbReference>
<accession>A0ABT0TZ67</accession>
<feature type="region of interest" description="Disordered" evidence="1">
    <location>
        <begin position="127"/>
        <end position="212"/>
    </location>
</feature>
<keyword evidence="3" id="KW-1185">Reference proteome</keyword>
<evidence type="ECO:0000256" key="1">
    <source>
        <dbReference type="SAM" id="MobiDB-lite"/>
    </source>
</evidence>